<proteinExistence type="predicted"/>
<dbReference type="AlphaFoldDB" id="A0A371J4W4"/>
<dbReference type="RefSeq" id="WP_094367518.1">
    <property type="nucleotide sequence ID" value="NZ_NOJY02000011.1"/>
</dbReference>
<feature type="domain" description="Serine aminopeptidase S33" evidence="2">
    <location>
        <begin position="27"/>
        <end position="248"/>
    </location>
</feature>
<dbReference type="PANTHER" id="PTHR43798:SF31">
    <property type="entry name" value="AB HYDROLASE SUPERFAMILY PROTEIN YCLE"/>
    <property type="match status" value="1"/>
</dbReference>
<keyword evidence="1 3" id="KW-0378">Hydrolase</keyword>
<dbReference type="SUPFAM" id="SSF53474">
    <property type="entry name" value="alpha/beta-Hydrolases"/>
    <property type="match status" value="1"/>
</dbReference>
<reference evidence="3 4" key="1">
    <citation type="journal article" date="2017" name="Genome Announc.">
        <title>Draft Genome Sequence of Romboutsia weinsteinii sp. nov. Strain CCRI-19649(T) Isolated from Surface Water.</title>
        <authorList>
            <person name="Maheux A.F."/>
            <person name="Boudreau D.K."/>
            <person name="Berube E."/>
            <person name="Boissinot M."/>
            <person name="Cantin P."/>
            <person name="Raymond F."/>
            <person name="Corbeil J."/>
            <person name="Omar R.F."/>
            <person name="Bergeron M.G."/>
        </authorList>
    </citation>
    <scope>NUCLEOTIDE SEQUENCE [LARGE SCALE GENOMIC DNA]</scope>
    <source>
        <strain evidence="3 4">CCRI-19649</strain>
    </source>
</reference>
<name>A0A371J4W4_9FIRM</name>
<evidence type="ECO:0000313" key="3">
    <source>
        <dbReference type="EMBL" id="RDY27706.1"/>
    </source>
</evidence>
<dbReference type="Gene3D" id="3.40.50.1820">
    <property type="entry name" value="alpha/beta hydrolase"/>
    <property type="match status" value="1"/>
</dbReference>
<dbReference type="GO" id="GO:0016020">
    <property type="term" value="C:membrane"/>
    <property type="evidence" value="ECO:0007669"/>
    <property type="project" value="TreeGrafter"/>
</dbReference>
<accession>A0A371J4W4</accession>
<dbReference type="PRINTS" id="PR00111">
    <property type="entry name" value="ABHYDROLASE"/>
</dbReference>
<sequence length="272" mass="31628">MKNDMEHLKFYNLGCTINYWYRAGSEDKWVLFFHGAGVDHEMFKEQFKIFDETYNIIAWDARGHGLSKLESGKKFEFEGMISDCKKIYEIYNIEKATIIGQSMGGNIAQEIAYYYPDLVDKIVLIDCSINTGKLTFIENYILKYSKFMFNCYPWDILVNQSARACSNKKEIRDYVKKCYRKIDKGTFIEVMMEVTNCLHEDEGFRFRQPVLLICGSDDKLGNIKKALEKYSKDDDNCVLHIIDKAGHNSNQDNPDLVNKLIYSMLNGTNCNL</sequence>
<dbReference type="EMBL" id="NOJY02000011">
    <property type="protein sequence ID" value="RDY27706.1"/>
    <property type="molecule type" value="Genomic_DNA"/>
</dbReference>
<dbReference type="PANTHER" id="PTHR43798">
    <property type="entry name" value="MONOACYLGLYCEROL LIPASE"/>
    <property type="match status" value="1"/>
</dbReference>
<evidence type="ECO:0000259" key="2">
    <source>
        <dbReference type="Pfam" id="PF12146"/>
    </source>
</evidence>
<protein>
    <submittedName>
        <fullName evidence="3">Alpha/beta hydrolase</fullName>
    </submittedName>
</protein>
<gene>
    <name evidence="3" type="ORF">CHL78_008265</name>
</gene>
<dbReference type="InterPro" id="IPR029058">
    <property type="entry name" value="AB_hydrolase_fold"/>
</dbReference>
<dbReference type="GO" id="GO:0016787">
    <property type="term" value="F:hydrolase activity"/>
    <property type="evidence" value="ECO:0007669"/>
    <property type="project" value="UniProtKB-KW"/>
</dbReference>
<comment type="caution">
    <text evidence="3">The sequence shown here is derived from an EMBL/GenBank/DDBJ whole genome shotgun (WGS) entry which is preliminary data.</text>
</comment>
<evidence type="ECO:0000313" key="4">
    <source>
        <dbReference type="Proteomes" id="UP000215694"/>
    </source>
</evidence>
<dbReference type="OrthoDB" id="9815425at2"/>
<evidence type="ECO:0000256" key="1">
    <source>
        <dbReference type="ARBA" id="ARBA00022801"/>
    </source>
</evidence>
<dbReference type="InterPro" id="IPR022742">
    <property type="entry name" value="Hydrolase_4"/>
</dbReference>
<dbReference type="InterPro" id="IPR050266">
    <property type="entry name" value="AB_hydrolase_sf"/>
</dbReference>
<dbReference type="InterPro" id="IPR000073">
    <property type="entry name" value="AB_hydrolase_1"/>
</dbReference>
<dbReference type="Pfam" id="PF12146">
    <property type="entry name" value="Hydrolase_4"/>
    <property type="match status" value="1"/>
</dbReference>
<keyword evidence="4" id="KW-1185">Reference proteome</keyword>
<dbReference type="Proteomes" id="UP000215694">
    <property type="component" value="Unassembled WGS sequence"/>
</dbReference>
<organism evidence="3 4">
    <name type="scientific">Romboutsia weinsteinii</name>
    <dbReference type="NCBI Taxonomy" id="2020949"/>
    <lineage>
        <taxon>Bacteria</taxon>
        <taxon>Bacillati</taxon>
        <taxon>Bacillota</taxon>
        <taxon>Clostridia</taxon>
        <taxon>Peptostreptococcales</taxon>
        <taxon>Peptostreptococcaceae</taxon>
        <taxon>Romboutsia</taxon>
    </lineage>
</organism>